<gene>
    <name evidence="3" type="ORF">AOQ84DRAFT_402876</name>
</gene>
<sequence length="878" mass="96863">MEGDEKEDDMSPHIQHDQRRRRSYDDVSIISTILTLPADQSSGPTTCASIDPFLGQSDEPVNHDGSPGFTYHTATTHMTESTQLSAVNLSIKLRYKLGWLAITLLVTSPIVALTLIEILVFIWFSNTGNKNWHYLMVNQWATRAVSISAMIIRFVTDLLAGTGASMLAALSLEAFAVQLCDAASVSVMRSGLATPWRLIIPLFSGSQGVGSLPRYLYLPLTVVLACTTILLQFSSTLLLSDLRLGVLQGYSSNRTFHYDFSYNVNVFVGSVKGWSLFQSTSAPLIHRGTTWLRNPPFYPTFAEYSELLPKLGEVDDTGYLFRAFLPFTDAQSRQTIRNFTGPAFVVDSRVSCQKPNMKNVNIIINFNNKTLDKSESMIGTVTGTLSNSTYVHDLWAPKQPISFECQYLVGIASFAICQIQGPQYMIWDQDFSFPGLGDRLASVPGESAGSLRSKLTNVTTADMEPKPFGTLPSWGPTYLIIRSYDEPTLSALKNESDVVTGAGENASPQLMPTDTEWLQMSMSLNVTDSDAVTRMFNHALNVSLCYTSWQTANLNVHMFSSNEDMRNEAQVRFQNLSLDAVNSTGFQAPYSFAEVRGQMGLLSQVTTPEQRGILELSNQSWVSIPDDAYPIQQQPPVQAFADMSGLGLRNTMPHELALAHWFNNSTTNSSVVIDPDLSYFESSRLAGNWTAVLADSSLGLVFGSNINNATLPDPALSSFFIEAMGTNGSIASTMSSLLTILSGMAYYDQFPAYTKTGNATLVFFTNVLYPQSYRGFAAVVILVLIQVLIYTIITTLFVWRTKFTLLGNDWTAVAQVSAPETEEILRASTLITDKEVNINLGDKGRKHIRVGIGMHDDGERLGITTLRWRENGFHAESP</sequence>
<keyword evidence="4" id="KW-1185">Reference proteome</keyword>
<feature type="transmembrane region" description="Helical" evidence="2">
    <location>
        <begin position="776"/>
        <end position="799"/>
    </location>
</feature>
<accession>A0A8E2F4W1</accession>
<feature type="transmembrane region" description="Helical" evidence="2">
    <location>
        <begin position="144"/>
        <end position="170"/>
    </location>
</feature>
<dbReference type="Proteomes" id="UP000250140">
    <property type="component" value="Unassembled WGS sequence"/>
</dbReference>
<keyword evidence="2" id="KW-0472">Membrane</keyword>
<name>A0A8E2F4W1_9PEZI</name>
<dbReference type="AlphaFoldDB" id="A0A8E2F4W1"/>
<feature type="transmembrane region" description="Helical" evidence="2">
    <location>
        <begin position="97"/>
        <end position="124"/>
    </location>
</feature>
<keyword evidence="2" id="KW-0812">Transmembrane</keyword>
<evidence type="ECO:0000313" key="3">
    <source>
        <dbReference type="EMBL" id="OCL10018.1"/>
    </source>
</evidence>
<reference evidence="3 4" key="1">
    <citation type="journal article" date="2016" name="Nat. Commun.">
        <title>Ectomycorrhizal ecology is imprinted in the genome of the dominant symbiotic fungus Cenococcum geophilum.</title>
        <authorList>
            <consortium name="DOE Joint Genome Institute"/>
            <person name="Peter M."/>
            <person name="Kohler A."/>
            <person name="Ohm R.A."/>
            <person name="Kuo A."/>
            <person name="Krutzmann J."/>
            <person name="Morin E."/>
            <person name="Arend M."/>
            <person name="Barry K.W."/>
            <person name="Binder M."/>
            <person name="Choi C."/>
            <person name="Clum A."/>
            <person name="Copeland A."/>
            <person name="Grisel N."/>
            <person name="Haridas S."/>
            <person name="Kipfer T."/>
            <person name="LaButti K."/>
            <person name="Lindquist E."/>
            <person name="Lipzen A."/>
            <person name="Maire R."/>
            <person name="Meier B."/>
            <person name="Mihaltcheva S."/>
            <person name="Molinier V."/>
            <person name="Murat C."/>
            <person name="Poggeler S."/>
            <person name="Quandt C.A."/>
            <person name="Sperisen C."/>
            <person name="Tritt A."/>
            <person name="Tisserant E."/>
            <person name="Crous P.W."/>
            <person name="Henrissat B."/>
            <person name="Nehls U."/>
            <person name="Egli S."/>
            <person name="Spatafora J.W."/>
            <person name="Grigoriev I.V."/>
            <person name="Martin F.M."/>
        </authorList>
    </citation>
    <scope>NUCLEOTIDE SEQUENCE [LARGE SCALE GENOMIC DNA]</scope>
    <source>
        <strain evidence="3 4">CBS 207.34</strain>
    </source>
</reference>
<feature type="region of interest" description="Disordered" evidence="1">
    <location>
        <begin position="1"/>
        <end position="23"/>
    </location>
</feature>
<organism evidence="3 4">
    <name type="scientific">Glonium stellatum</name>
    <dbReference type="NCBI Taxonomy" id="574774"/>
    <lineage>
        <taxon>Eukaryota</taxon>
        <taxon>Fungi</taxon>
        <taxon>Dikarya</taxon>
        <taxon>Ascomycota</taxon>
        <taxon>Pezizomycotina</taxon>
        <taxon>Dothideomycetes</taxon>
        <taxon>Pleosporomycetidae</taxon>
        <taxon>Gloniales</taxon>
        <taxon>Gloniaceae</taxon>
        <taxon>Glonium</taxon>
    </lineage>
</organism>
<protein>
    <submittedName>
        <fullName evidence="3">Uncharacterized protein</fullName>
    </submittedName>
</protein>
<keyword evidence="2" id="KW-1133">Transmembrane helix</keyword>
<evidence type="ECO:0000313" key="4">
    <source>
        <dbReference type="Proteomes" id="UP000250140"/>
    </source>
</evidence>
<proteinExistence type="predicted"/>
<dbReference type="OrthoDB" id="5428040at2759"/>
<dbReference type="EMBL" id="KV749319">
    <property type="protein sequence ID" value="OCL10018.1"/>
    <property type="molecule type" value="Genomic_DNA"/>
</dbReference>
<evidence type="ECO:0000256" key="1">
    <source>
        <dbReference type="SAM" id="MobiDB-lite"/>
    </source>
</evidence>
<evidence type="ECO:0000256" key="2">
    <source>
        <dbReference type="SAM" id="Phobius"/>
    </source>
</evidence>